<dbReference type="Pfam" id="PF14200">
    <property type="entry name" value="RicinB_lectin_2"/>
    <property type="match status" value="2"/>
</dbReference>
<dbReference type="GO" id="GO:0031218">
    <property type="term" value="F:arabinogalactan endo-1,4-beta-galactosidase activity"/>
    <property type="evidence" value="ECO:0007669"/>
    <property type="project" value="UniProtKB-EC"/>
</dbReference>
<evidence type="ECO:0000256" key="6">
    <source>
        <dbReference type="RuleBase" id="RU361192"/>
    </source>
</evidence>
<protein>
    <recommendedName>
        <fullName evidence="3 6">Arabinogalactan endo-beta-1,4-galactanase</fullName>
        <ecNumber evidence="3 6">3.2.1.89</ecNumber>
    </recommendedName>
</protein>
<sequence>MKYLYRLFRYIILSSFSLLLLSPTYALENPINKHDNFAYGADIGWIKQLQDEGVTWQNDNGEASDPLIILKDHGINSVRLRVFVNPDPSAYWHKNNTTWTMLGYTDKVRVIEAAKRAKQLGMRIMVDFHYSDVFADPAIQYKPAAWVGMNVTQLVEAISNHTLGVMTDLIAEGVIPEWVQVGNEIENGILLPDGSPSNFANLTLMLNAGYDAVKAISPTSKVITHLSKGTDNAKSRWFFDSFLTTHGGKTDILGFSFYPYWLGQDYWNVIDALSTNLNDMATRYNKEVMVVETGGAESNPTDSYWTVKETIDAVKAVPNQKGLGVFYWEPAAHSSVLPDSYSLGATQKIDDKVLKFTIALDAFDDALLPPEQTERYRIINRNSGKALNVRSGSMHDGAYIEQYGYDGWGSQHFTLVELENGYYYIVNDRSKKRFDIEANSTDDAAQTVQMTASEHHSQQWTLQQIDGGYYKIINRHSGKLLDINQASTQDGATAIQWVDNGGWNQHWQLIKN</sequence>
<dbReference type="InterPro" id="IPR000772">
    <property type="entry name" value="Ricin_B_lectin"/>
</dbReference>
<evidence type="ECO:0000256" key="1">
    <source>
        <dbReference type="ARBA" id="ARBA00001695"/>
    </source>
</evidence>
<evidence type="ECO:0000313" key="8">
    <source>
        <dbReference type="EMBL" id="RJX75276.1"/>
    </source>
</evidence>
<dbReference type="Gene3D" id="2.80.10.50">
    <property type="match status" value="1"/>
</dbReference>
<comment type="similarity">
    <text evidence="2 6">Belongs to the glycosyl hydrolase 53 family.</text>
</comment>
<dbReference type="Proteomes" id="UP000273252">
    <property type="component" value="Unassembled WGS sequence"/>
</dbReference>
<dbReference type="GO" id="GO:0015926">
    <property type="term" value="F:glucosidase activity"/>
    <property type="evidence" value="ECO:0007669"/>
    <property type="project" value="InterPro"/>
</dbReference>
<keyword evidence="4 6" id="KW-0378">Hydrolase</keyword>
<dbReference type="SUPFAM" id="SSF51445">
    <property type="entry name" value="(Trans)glycosidases"/>
    <property type="match status" value="1"/>
</dbReference>
<name>A0A3A6QXL9_9VIBR</name>
<dbReference type="RefSeq" id="WP_120029032.1">
    <property type="nucleotide sequence ID" value="NZ_QVMU01000001.1"/>
</dbReference>
<dbReference type="InterPro" id="IPR017853">
    <property type="entry name" value="GH"/>
</dbReference>
<dbReference type="SUPFAM" id="SSF50370">
    <property type="entry name" value="Ricin B-like lectins"/>
    <property type="match status" value="1"/>
</dbReference>
<dbReference type="InterPro" id="IPR011683">
    <property type="entry name" value="Glyco_hydro_53"/>
</dbReference>
<evidence type="ECO:0000256" key="5">
    <source>
        <dbReference type="ARBA" id="ARBA00023295"/>
    </source>
</evidence>
<keyword evidence="5 6" id="KW-0326">Glycosidase</keyword>
<keyword evidence="9" id="KW-1185">Reference proteome</keyword>
<organism evidence="8 9">
    <name type="scientific">Vibrio sinensis</name>
    <dbReference type="NCBI Taxonomy" id="2302434"/>
    <lineage>
        <taxon>Bacteria</taxon>
        <taxon>Pseudomonadati</taxon>
        <taxon>Pseudomonadota</taxon>
        <taxon>Gammaproteobacteria</taxon>
        <taxon>Vibrionales</taxon>
        <taxon>Vibrionaceae</taxon>
        <taxon>Vibrio</taxon>
    </lineage>
</organism>
<dbReference type="InterPro" id="IPR035992">
    <property type="entry name" value="Ricin_B-like_lectins"/>
</dbReference>
<dbReference type="GO" id="GO:0045490">
    <property type="term" value="P:pectin catabolic process"/>
    <property type="evidence" value="ECO:0007669"/>
    <property type="project" value="TreeGrafter"/>
</dbReference>
<comment type="caution">
    <text evidence="8">The sequence shown here is derived from an EMBL/GenBank/DDBJ whole genome shotgun (WGS) entry which is preliminary data.</text>
</comment>
<comment type="catalytic activity">
    <reaction evidence="1 6">
        <text>The enzyme specifically hydrolyzes (1-&gt;4)-beta-D-galactosidic linkages in type I arabinogalactans.</text>
        <dbReference type="EC" id="3.2.1.89"/>
    </reaction>
</comment>
<dbReference type="EMBL" id="QVMU01000001">
    <property type="protein sequence ID" value="RJX75276.1"/>
    <property type="molecule type" value="Genomic_DNA"/>
</dbReference>
<dbReference type="PANTHER" id="PTHR34983:SF1">
    <property type="entry name" value="ARABINOGALACTAN ENDO-BETA-1,4-GALACTANASE A"/>
    <property type="match status" value="1"/>
</dbReference>
<evidence type="ECO:0000256" key="4">
    <source>
        <dbReference type="ARBA" id="ARBA00022801"/>
    </source>
</evidence>
<accession>A0A3A6QXL9</accession>
<dbReference type="PANTHER" id="PTHR34983">
    <property type="entry name" value="ARABINOGALACTAN ENDO-BETA-1,4-GALACTANASE A"/>
    <property type="match status" value="1"/>
</dbReference>
<proteinExistence type="inferred from homology"/>
<dbReference type="Pfam" id="PF07745">
    <property type="entry name" value="Glyco_hydro_53"/>
    <property type="match status" value="1"/>
</dbReference>
<evidence type="ECO:0000313" key="9">
    <source>
        <dbReference type="Proteomes" id="UP000273252"/>
    </source>
</evidence>
<evidence type="ECO:0000256" key="2">
    <source>
        <dbReference type="ARBA" id="ARBA00010687"/>
    </source>
</evidence>
<evidence type="ECO:0000256" key="3">
    <source>
        <dbReference type="ARBA" id="ARBA00012556"/>
    </source>
</evidence>
<dbReference type="EC" id="3.2.1.89" evidence="3 6"/>
<dbReference type="PROSITE" id="PS50231">
    <property type="entry name" value="RICIN_B_LECTIN"/>
    <property type="match status" value="1"/>
</dbReference>
<gene>
    <name evidence="8" type="ORF">DZ860_00905</name>
</gene>
<dbReference type="AlphaFoldDB" id="A0A3A6QXL9"/>
<dbReference type="SMART" id="SM00458">
    <property type="entry name" value="RICIN"/>
    <property type="match status" value="1"/>
</dbReference>
<reference evidence="8 9" key="1">
    <citation type="submission" date="2018-08" db="EMBL/GenBank/DDBJ databases">
        <title>Vibrio isolated from the Eastern China Marginal Seas.</title>
        <authorList>
            <person name="Li Y."/>
        </authorList>
    </citation>
    <scope>NUCLEOTIDE SEQUENCE [LARGE SCALE GENOMIC DNA]</scope>
    <source>
        <strain evidence="8 9">BEI233</strain>
    </source>
</reference>
<dbReference type="Gene3D" id="3.20.20.80">
    <property type="entry name" value="Glycosidases"/>
    <property type="match status" value="1"/>
</dbReference>
<feature type="domain" description="Ricin B lectin" evidence="7">
    <location>
        <begin position="373"/>
        <end position="510"/>
    </location>
</feature>
<dbReference type="OrthoDB" id="9768786at2"/>
<evidence type="ECO:0000259" key="7">
    <source>
        <dbReference type="SMART" id="SM00458"/>
    </source>
</evidence>